<feature type="transmembrane region" description="Helical" evidence="1">
    <location>
        <begin position="102"/>
        <end position="119"/>
    </location>
</feature>
<accession>X0HTD6</accession>
<dbReference type="EMBL" id="KK034109">
    <property type="protein sequence ID" value="EXL64429.1"/>
    <property type="molecule type" value="Genomic_DNA"/>
</dbReference>
<organism evidence="2">
    <name type="scientific">Fusarium oxysporum f. sp. conglutinans race 2 54008</name>
    <dbReference type="NCBI Taxonomy" id="1089457"/>
    <lineage>
        <taxon>Eukaryota</taxon>
        <taxon>Fungi</taxon>
        <taxon>Dikarya</taxon>
        <taxon>Ascomycota</taxon>
        <taxon>Pezizomycotina</taxon>
        <taxon>Sordariomycetes</taxon>
        <taxon>Hypocreomycetidae</taxon>
        <taxon>Hypocreales</taxon>
        <taxon>Nectriaceae</taxon>
        <taxon>Fusarium</taxon>
        <taxon>Fusarium oxysporum species complex</taxon>
    </lineage>
</organism>
<keyword evidence="1" id="KW-0812">Transmembrane</keyword>
<evidence type="ECO:0000313" key="2">
    <source>
        <dbReference type="EMBL" id="EXL64429.1"/>
    </source>
</evidence>
<protein>
    <submittedName>
        <fullName evidence="2">Uncharacterized protein</fullName>
    </submittedName>
</protein>
<keyword evidence="1" id="KW-0472">Membrane</keyword>
<dbReference type="Proteomes" id="UP000030676">
    <property type="component" value="Unassembled WGS sequence"/>
</dbReference>
<reference evidence="2" key="1">
    <citation type="submission" date="2011-11" db="EMBL/GenBank/DDBJ databases">
        <title>The Genome Sequence of Fusarium oxysporum PHW808.</title>
        <authorList>
            <consortium name="The Broad Institute Genome Sequencing Platform"/>
            <person name="Ma L.-J."/>
            <person name="Gale L.R."/>
            <person name="Schwartz D.C."/>
            <person name="Zhou S."/>
            <person name="Corby-Kistler H."/>
            <person name="Young S.K."/>
            <person name="Zeng Q."/>
            <person name="Gargeya S."/>
            <person name="Fitzgerald M."/>
            <person name="Haas B."/>
            <person name="Abouelleil A."/>
            <person name="Alvarado L."/>
            <person name="Arachchi H.M."/>
            <person name="Berlin A."/>
            <person name="Brown A."/>
            <person name="Chapman S.B."/>
            <person name="Chen Z."/>
            <person name="Dunbar C."/>
            <person name="Freedman E."/>
            <person name="Gearin G."/>
            <person name="Goldberg J."/>
            <person name="Griggs A."/>
            <person name="Gujja S."/>
            <person name="Heiman D."/>
            <person name="Howarth C."/>
            <person name="Larson L."/>
            <person name="Lui A."/>
            <person name="MacDonald P.J.P."/>
            <person name="Montmayeur A."/>
            <person name="Murphy C."/>
            <person name="Neiman D."/>
            <person name="Pearson M."/>
            <person name="Priest M."/>
            <person name="Roberts A."/>
            <person name="Saif S."/>
            <person name="Shea T."/>
            <person name="Shenoy N."/>
            <person name="Sisk P."/>
            <person name="Stolte C."/>
            <person name="Sykes S."/>
            <person name="Wortman J."/>
            <person name="Nusbaum C."/>
            <person name="Birren B."/>
        </authorList>
    </citation>
    <scope>NUCLEOTIDE SEQUENCE [LARGE SCALE GENOMIC DNA]</scope>
    <source>
        <strain evidence="2">54008</strain>
    </source>
</reference>
<gene>
    <name evidence="2" type="ORF">FOPG_19305</name>
</gene>
<dbReference type="HOGENOM" id="CLU_2049817_0_0_1"/>
<dbReference type="AlphaFoldDB" id="X0HTD6"/>
<sequence length="120" mass="13294">MTSVCANPSLHNLGPAFGSQSHMERAALETIFDWLDLVKTSQTRSAKIVSTSTLYGQQPSAHHFPCSYGYMGGHSRRAAPATAGPMEPFSCRHPWRWEHQSFSSASIIVSVLLAFWVAWK</sequence>
<name>X0HTD6_FUSOX</name>
<evidence type="ECO:0000256" key="1">
    <source>
        <dbReference type="SAM" id="Phobius"/>
    </source>
</evidence>
<proteinExistence type="predicted"/>
<keyword evidence="1" id="KW-1133">Transmembrane helix</keyword>
<reference evidence="2" key="2">
    <citation type="submission" date="2014-03" db="EMBL/GenBank/DDBJ databases">
        <title>The Genome Annotation of Fusarium oxysporum PHW808.</title>
        <authorList>
            <consortium name="The Broad Institute Genomics Platform"/>
            <person name="Ma L.-J."/>
            <person name="Corby-Kistler H."/>
            <person name="Broz K."/>
            <person name="Gale L.R."/>
            <person name="Jonkers W."/>
            <person name="O'Donnell K."/>
            <person name="Ploetz R."/>
            <person name="Steinberg C."/>
            <person name="Schwartz D.C."/>
            <person name="VanEtten H."/>
            <person name="Zhou S."/>
            <person name="Young S.K."/>
            <person name="Zeng Q."/>
            <person name="Gargeya S."/>
            <person name="Fitzgerald M."/>
            <person name="Abouelleil A."/>
            <person name="Alvarado L."/>
            <person name="Chapman S.B."/>
            <person name="Gainer-Dewar J."/>
            <person name="Goldberg J."/>
            <person name="Griggs A."/>
            <person name="Gujja S."/>
            <person name="Hansen M."/>
            <person name="Howarth C."/>
            <person name="Imamovic A."/>
            <person name="Ireland A."/>
            <person name="Larimer J."/>
            <person name="McCowan C."/>
            <person name="Murphy C."/>
            <person name="Pearson M."/>
            <person name="Poon T.W."/>
            <person name="Priest M."/>
            <person name="Roberts A."/>
            <person name="Saif S."/>
            <person name="Shea T."/>
            <person name="Sykes S."/>
            <person name="Wortman J."/>
            <person name="Nusbaum C."/>
            <person name="Birren B."/>
        </authorList>
    </citation>
    <scope>NUCLEOTIDE SEQUENCE</scope>
    <source>
        <strain evidence="2">54008</strain>
    </source>
</reference>